<dbReference type="OrthoDB" id="5186845at2"/>
<dbReference type="AlphaFoldDB" id="A0A426UY34"/>
<feature type="region of interest" description="Disordered" evidence="1">
    <location>
        <begin position="1"/>
        <end position="82"/>
    </location>
</feature>
<protein>
    <submittedName>
        <fullName evidence="3">Uncharacterized protein</fullName>
    </submittedName>
</protein>
<dbReference type="EMBL" id="RSEB01000003">
    <property type="protein sequence ID" value="RRR99480.1"/>
    <property type="molecule type" value="Genomic_DNA"/>
</dbReference>
<evidence type="ECO:0000313" key="3">
    <source>
        <dbReference type="EMBL" id="RRR99480.1"/>
    </source>
</evidence>
<keyword evidence="2" id="KW-0812">Transmembrane</keyword>
<evidence type="ECO:0000256" key="1">
    <source>
        <dbReference type="SAM" id="MobiDB-lite"/>
    </source>
</evidence>
<keyword evidence="4" id="KW-1185">Reference proteome</keyword>
<reference evidence="3 4" key="1">
    <citation type="submission" date="2018-12" db="EMBL/GenBank/DDBJ databases">
        <title>Glycomyces sp. YIM 121974 draft genome.</title>
        <authorList>
            <person name="Li Q."/>
        </authorList>
    </citation>
    <scope>NUCLEOTIDE SEQUENCE [LARGE SCALE GENOMIC DNA]</scope>
    <source>
        <strain evidence="3 4">YIM 121974</strain>
    </source>
</reference>
<proteinExistence type="predicted"/>
<evidence type="ECO:0000313" key="4">
    <source>
        <dbReference type="Proteomes" id="UP000277256"/>
    </source>
</evidence>
<sequence>MTYPPPGGENPQYQLQPEPQQPSDPYSQGYNTPPPPTNYYQQQPGYSQPQMQQPPQYTQPGPPPVGVQPGYPTAPGSVLPPPIPPAKQGGNLFLILGIVVGLVVVLGVAAVLLIPKLTEDDADPQADGGGNETSESAEEPEQSDEPAEEPSEDGGEDGGDSGSTLEGWGTPVNSDSFDANTPEGAAITYRIAADTDDDAALQSVVCAEPSSDMQFDVDWELDYTGGNYGFLLWSMSKEENGETKVWVGWTMDDLAPDSADDLSTGYTFTAVEEEGAWKLCHVEY</sequence>
<keyword evidence="2" id="KW-0472">Membrane</keyword>
<feature type="region of interest" description="Disordered" evidence="1">
    <location>
        <begin position="120"/>
        <end position="180"/>
    </location>
</feature>
<evidence type="ECO:0000256" key="2">
    <source>
        <dbReference type="SAM" id="Phobius"/>
    </source>
</evidence>
<feature type="transmembrane region" description="Helical" evidence="2">
    <location>
        <begin position="92"/>
        <end position="114"/>
    </location>
</feature>
<dbReference type="RefSeq" id="WP_125247993.1">
    <property type="nucleotide sequence ID" value="NZ_RSEB01000003.1"/>
</dbReference>
<feature type="compositionally biased region" description="Low complexity" evidence="1">
    <location>
        <begin position="38"/>
        <end position="59"/>
    </location>
</feature>
<accession>A0A426UY34</accession>
<dbReference type="SUPFAM" id="SSF81995">
    <property type="entry name" value="beta-sandwich domain of Sec23/24"/>
    <property type="match status" value="1"/>
</dbReference>
<organism evidence="3 4">
    <name type="scientific">Glycomyces terrestris</name>
    <dbReference type="NCBI Taxonomy" id="2493553"/>
    <lineage>
        <taxon>Bacteria</taxon>
        <taxon>Bacillati</taxon>
        <taxon>Actinomycetota</taxon>
        <taxon>Actinomycetes</taxon>
        <taxon>Glycomycetales</taxon>
        <taxon>Glycomycetaceae</taxon>
        <taxon>Glycomyces</taxon>
    </lineage>
</organism>
<comment type="caution">
    <text evidence="3">The sequence shown here is derived from an EMBL/GenBank/DDBJ whole genome shotgun (WGS) entry which is preliminary data.</text>
</comment>
<gene>
    <name evidence="3" type="ORF">EIW28_12300</name>
</gene>
<dbReference type="Proteomes" id="UP000277256">
    <property type="component" value="Unassembled WGS sequence"/>
</dbReference>
<name>A0A426UY34_9ACTN</name>
<keyword evidence="2" id="KW-1133">Transmembrane helix</keyword>
<feature type="compositionally biased region" description="Acidic residues" evidence="1">
    <location>
        <begin position="135"/>
        <end position="159"/>
    </location>
</feature>